<dbReference type="GeneID" id="63790715"/>
<comment type="caution">
    <text evidence="3">The sequence shown here is derived from an EMBL/GenBank/DDBJ whole genome shotgun (WGS) entry which is preliminary data.</text>
</comment>
<dbReference type="EMBL" id="MIKG01000002">
    <property type="protein sequence ID" value="RAO65486.1"/>
    <property type="molecule type" value="Genomic_DNA"/>
</dbReference>
<accession>A0A364KPK2</accession>
<feature type="chain" id="PRO_5016784248" evidence="2">
    <location>
        <begin position="20"/>
        <end position="399"/>
    </location>
</feature>
<gene>
    <name evidence="3" type="ORF">BHQ10_001498</name>
</gene>
<protein>
    <submittedName>
        <fullName evidence="3">Uncharacterized protein</fullName>
    </submittedName>
</protein>
<feature type="compositionally biased region" description="Basic and acidic residues" evidence="1">
    <location>
        <begin position="138"/>
        <end position="153"/>
    </location>
</feature>
<proteinExistence type="predicted"/>
<dbReference type="STRING" id="1196081.A0A364KPK2"/>
<dbReference type="OrthoDB" id="4227427at2759"/>
<feature type="region of interest" description="Disordered" evidence="1">
    <location>
        <begin position="70"/>
        <end position="253"/>
    </location>
</feature>
<feature type="region of interest" description="Disordered" evidence="1">
    <location>
        <begin position="268"/>
        <end position="377"/>
    </location>
</feature>
<name>A0A364KPK2_TALAM</name>
<dbReference type="Proteomes" id="UP000249363">
    <property type="component" value="Unassembled WGS sequence"/>
</dbReference>
<feature type="compositionally biased region" description="Basic and acidic residues" evidence="1">
    <location>
        <begin position="113"/>
        <end position="128"/>
    </location>
</feature>
<feature type="compositionally biased region" description="Pro residues" evidence="1">
    <location>
        <begin position="287"/>
        <end position="298"/>
    </location>
</feature>
<feature type="signal peptide" evidence="2">
    <location>
        <begin position="1"/>
        <end position="19"/>
    </location>
</feature>
<feature type="compositionally biased region" description="Acidic residues" evidence="1">
    <location>
        <begin position="169"/>
        <end position="181"/>
    </location>
</feature>
<keyword evidence="2" id="KW-0732">Signal</keyword>
<sequence>MVSAKALLALYAIAGIVQSYPIHRPIEGLSEPHLTSRSPSPRFRNPFDVDSYLRNLDYKIPNNKSVQQWVKAARKKGALAAAGKFSGDDDDDDDDKHEDKKDHDNDDDDDEDKKDKDNHDHDHDDDKHHKTKGTPRVNGEKDSDHKDDHDHHQHAAQSASKPDDKHDDEHDDDDDDDDDKDDVNNVNKDEVAQPARPTPTSTPKTADSTVTSTPKPNQEGDEANNIEVMQPNDTQDAATPTIPSNTVSEGNNAAAPAVQTVYVPVNVFPTRFPNFPDIDDDEKPSPSSTPLPIFPPPDATTKANLPPTDVSHSPKESANTNGAEVSEAPVAEDATNTPDVTDAPEVVDAPMNEEPTSDNVDPTNTFTPTPQMPSHEAQLSKISELLDMFTPKDKSDPSY</sequence>
<organism evidence="3 4">
    <name type="scientific">Talaromyces amestolkiae</name>
    <dbReference type="NCBI Taxonomy" id="1196081"/>
    <lineage>
        <taxon>Eukaryota</taxon>
        <taxon>Fungi</taxon>
        <taxon>Dikarya</taxon>
        <taxon>Ascomycota</taxon>
        <taxon>Pezizomycotina</taxon>
        <taxon>Eurotiomycetes</taxon>
        <taxon>Eurotiomycetidae</taxon>
        <taxon>Eurotiales</taxon>
        <taxon>Trichocomaceae</taxon>
        <taxon>Talaromyces</taxon>
        <taxon>Talaromyces sect. Talaromyces</taxon>
    </lineage>
</organism>
<keyword evidence="4" id="KW-1185">Reference proteome</keyword>
<dbReference type="AlphaFoldDB" id="A0A364KPK2"/>
<evidence type="ECO:0000256" key="1">
    <source>
        <dbReference type="SAM" id="MobiDB-lite"/>
    </source>
</evidence>
<evidence type="ECO:0000313" key="4">
    <source>
        <dbReference type="Proteomes" id="UP000249363"/>
    </source>
</evidence>
<dbReference type="RefSeq" id="XP_040730003.1">
    <property type="nucleotide sequence ID" value="XM_040873540.1"/>
</dbReference>
<reference evidence="3 4" key="1">
    <citation type="journal article" date="2017" name="Biotechnol. Biofuels">
        <title>Differential beta-glucosidase expression as a function of carbon source availability in Talaromyces amestolkiae: a genomic and proteomic approach.</title>
        <authorList>
            <person name="de Eugenio L.I."/>
            <person name="Mendez-Liter J.A."/>
            <person name="Nieto-Dominguez M."/>
            <person name="Alonso L."/>
            <person name="Gil-Munoz J."/>
            <person name="Barriuso J."/>
            <person name="Prieto A."/>
            <person name="Martinez M.J."/>
        </authorList>
    </citation>
    <scope>NUCLEOTIDE SEQUENCE [LARGE SCALE GENOMIC DNA]</scope>
    <source>
        <strain evidence="3 4">CIB</strain>
    </source>
</reference>
<feature type="compositionally biased region" description="Polar residues" evidence="1">
    <location>
        <begin position="357"/>
        <end position="369"/>
    </location>
</feature>
<feature type="compositionally biased region" description="Polar residues" evidence="1">
    <location>
        <begin position="231"/>
        <end position="251"/>
    </location>
</feature>
<evidence type="ECO:0000313" key="3">
    <source>
        <dbReference type="EMBL" id="RAO65486.1"/>
    </source>
</evidence>
<evidence type="ECO:0000256" key="2">
    <source>
        <dbReference type="SAM" id="SignalP"/>
    </source>
</evidence>
<feature type="compositionally biased region" description="Polar residues" evidence="1">
    <location>
        <begin position="198"/>
        <end position="216"/>
    </location>
</feature>